<dbReference type="InterPro" id="IPR051458">
    <property type="entry name" value="Cyt/Met_Dipeptidase"/>
</dbReference>
<dbReference type="CDD" id="cd05676">
    <property type="entry name" value="M20_dipept_like_CNDP"/>
    <property type="match status" value="1"/>
</dbReference>
<dbReference type="Pfam" id="PF01546">
    <property type="entry name" value="Peptidase_M20"/>
    <property type="match status" value="1"/>
</dbReference>
<gene>
    <name evidence="7" type="primary">DUG1</name>
    <name evidence="7" type="ORF">DEBR0S1_14884G</name>
</gene>
<evidence type="ECO:0000256" key="5">
    <source>
        <dbReference type="SAM" id="Phobius"/>
    </source>
</evidence>
<accession>A0A7D9GXQ4</accession>
<dbReference type="Gene3D" id="3.30.70.360">
    <property type="match status" value="1"/>
</dbReference>
<keyword evidence="3" id="KW-0479">Metal-binding</keyword>
<evidence type="ECO:0000313" key="7">
    <source>
        <dbReference type="EMBL" id="VUG16362.1"/>
    </source>
</evidence>
<dbReference type="Proteomes" id="UP000478008">
    <property type="component" value="Unassembled WGS sequence"/>
</dbReference>
<evidence type="ECO:0000313" key="8">
    <source>
        <dbReference type="Proteomes" id="UP000478008"/>
    </source>
</evidence>
<keyword evidence="5" id="KW-1133">Transmembrane helix</keyword>
<dbReference type="Pfam" id="PF07687">
    <property type="entry name" value="M20_dimer"/>
    <property type="match status" value="1"/>
</dbReference>
<dbReference type="EMBL" id="CABFWN010000001">
    <property type="protein sequence ID" value="VUG16362.1"/>
    <property type="molecule type" value="Genomic_DNA"/>
</dbReference>
<dbReference type="GO" id="GO:0008233">
    <property type="term" value="F:peptidase activity"/>
    <property type="evidence" value="ECO:0007669"/>
    <property type="project" value="UniProtKB-KW"/>
</dbReference>
<sequence>MDSLTFFIFFALGIFLHFNQVLSPQPALLLFTCFTLLLSPFPSHILYMLNRTRHLLPSATALLSRTAHKSLLKRTFGITNTLHTRYTHHYSKMTVETNLKPVFAKINDLKPNFVKRLGHAVSIPSVSGDESLRPKVVKMGEFLESELKNLGADDVELKFMGEQPEPVTNKGLELPPVVVAHFGHDASKKTVLVYGHYDVQPAFKEDGWDTEPFTLVQKGDRLIGRGSTDDKGPVIGWLDVLEAHKEAGIALPVNIVTCFEGMEESGSIGLDKLIHEEADKAFKGVDVVCICDNYWLGTRKPVLTYGLRGVNYYQMTIEGPSADLHSGIFGGIVHEPMTDLVKLMSQLVDGDGKILIPGIDEMVAPVTQKESQLYDDIDYDTAELAKSTGAADISIYSDKKDILMHRWRYPSLSLHGIEGAFSGVGEKTVIPAKVSGKFSIRTVPNIASSKLTELVSAYCTEKFAELHSPNKFSVQLMHDGDYWLSDPFNKAFSAAKKATNLVWGVDPDFIRDGGSIPITLTFEKELNTNAVLLPMGRGDDGAHSINEKLNMDNYIGGVKTMTAYLHYLGGQ</sequence>
<evidence type="ECO:0000256" key="1">
    <source>
        <dbReference type="ARBA" id="ARBA00006247"/>
    </source>
</evidence>
<keyword evidence="2" id="KW-0645">Protease</keyword>
<dbReference type="SUPFAM" id="SSF53187">
    <property type="entry name" value="Zn-dependent exopeptidases"/>
    <property type="match status" value="1"/>
</dbReference>
<evidence type="ECO:0000256" key="4">
    <source>
        <dbReference type="ARBA" id="ARBA00022801"/>
    </source>
</evidence>
<proteinExistence type="inferred from homology"/>
<dbReference type="AlphaFoldDB" id="A0A7D9GXQ4"/>
<dbReference type="InterPro" id="IPR002933">
    <property type="entry name" value="Peptidase_M20"/>
</dbReference>
<dbReference type="Gene3D" id="3.40.630.10">
    <property type="entry name" value="Zn peptidases"/>
    <property type="match status" value="1"/>
</dbReference>
<comment type="similarity">
    <text evidence="1">Belongs to the peptidase M20A family.</text>
</comment>
<dbReference type="PANTHER" id="PTHR43270:SF4">
    <property type="entry name" value="CARNOSINE DIPEPTIDASE 2, ISOFORM A"/>
    <property type="match status" value="1"/>
</dbReference>
<keyword evidence="5" id="KW-0472">Membrane</keyword>
<keyword evidence="4" id="KW-0378">Hydrolase</keyword>
<dbReference type="GO" id="GO:0046872">
    <property type="term" value="F:metal ion binding"/>
    <property type="evidence" value="ECO:0007669"/>
    <property type="project" value="UniProtKB-KW"/>
</dbReference>
<name>A0A7D9GXQ4_DEKBR</name>
<dbReference type="PANTHER" id="PTHR43270">
    <property type="entry name" value="BETA-ALA-HIS DIPEPTIDASE"/>
    <property type="match status" value="1"/>
</dbReference>
<evidence type="ECO:0000259" key="6">
    <source>
        <dbReference type="Pfam" id="PF07687"/>
    </source>
</evidence>
<evidence type="ECO:0000256" key="3">
    <source>
        <dbReference type="ARBA" id="ARBA00022723"/>
    </source>
</evidence>
<feature type="domain" description="Peptidase M20 dimerisation" evidence="6">
    <location>
        <begin position="305"/>
        <end position="464"/>
    </location>
</feature>
<keyword evidence="8" id="KW-1185">Reference proteome</keyword>
<protein>
    <submittedName>
        <fullName evidence="7">DEBR0S1_14884g1_1</fullName>
    </submittedName>
</protein>
<keyword evidence="5" id="KW-0812">Transmembrane</keyword>
<organism evidence="7 8">
    <name type="scientific">Dekkera bruxellensis</name>
    <name type="common">Brettanomyces custersii</name>
    <dbReference type="NCBI Taxonomy" id="5007"/>
    <lineage>
        <taxon>Eukaryota</taxon>
        <taxon>Fungi</taxon>
        <taxon>Dikarya</taxon>
        <taxon>Ascomycota</taxon>
        <taxon>Saccharomycotina</taxon>
        <taxon>Pichiomycetes</taxon>
        <taxon>Pichiales</taxon>
        <taxon>Pichiaceae</taxon>
        <taxon>Brettanomyces</taxon>
    </lineage>
</organism>
<dbReference type="GO" id="GO:0006508">
    <property type="term" value="P:proteolysis"/>
    <property type="evidence" value="ECO:0007669"/>
    <property type="project" value="UniProtKB-KW"/>
</dbReference>
<dbReference type="InterPro" id="IPR011650">
    <property type="entry name" value="Peptidase_M20_dimer"/>
</dbReference>
<reference evidence="7 8" key="1">
    <citation type="submission" date="2019-07" db="EMBL/GenBank/DDBJ databases">
        <authorList>
            <person name="Friedrich A."/>
            <person name="Schacherer J."/>
        </authorList>
    </citation>
    <scope>NUCLEOTIDE SEQUENCE [LARGE SCALE GENOMIC DNA]</scope>
</reference>
<feature type="transmembrane region" description="Helical" evidence="5">
    <location>
        <begin position="29"/>
        <end position="49"/>
    </location>
</feature>
<evidence type="ECO:0000256" key="2">
    <source>
        <dbReference type="ARBA" id="ARBA00022670"/>
    </source>
</evidence>